<dbReference type="Pfam" id="PF16657">
    <property type="entry name" value="Malt_amylase_C"/>
    <property type="match status" value="1"/>
</dbReference>
<dbReference type="Gene3D" id="1.10.1740.10">
    <property type="match status" value="1"/>
</dbReference>
<dbReference type="PANTHER" id="PTHR10357">
    <property type="entry name" value="ALPHA-AMYLASE FAMILY MEMBER"/>
    <property type="match status" value="1"/>
</dbReference>
<dbReference type="InterPro" id="IPR044077">
    <property type="entry name" value="Amylosucrase"/>
</dbReference>
<dbReference type="Gene3D" id="3.90.400.10">
    <property type="entry name" value="Oligo-1,6-glucosidase, Domain 2"/>
    <property type="match status" value="1"/>
</dbReference>
<dbReference type="PANTHER" id="PTHR10357:SF213">
    <property type="entry name" value="ALPHA AMYLASE CATALYTIC REGION"/>
    <property type="match status" value="1"/>
</dbReference>
<comment type="caution">
    <text evidence="2">The sequence shown here is derived from an EMBL/GenBank/DDBJ whole genome shotgun (WGS) entry which is preliminary data.</text>
</comment>
<dbReference type="Gene3D" id="2.60.40.1180">
    <property type="entry name" value="Golgi alpha-mannosidase II"/>
    <property type="match status" value="1"/>
</dbReference>
<dbReference type="CDD" id="cd11324">
    <property type="entry name" value="AmyAc_Amylosucrase"/>
    <property type="match status" value="1"/>
</dbReference>
<dbReference type="Pfam" id="PF00128">
    <property type="entry name" value="Alpha-amylase"/>
    <property type="match status" value="1"/>
</dbReference>
<sequence length="657" mass="74603">MSQYKHMPTNNPHNPTNESKKCLTRILAAIDLSFLNKTDHKLFLSRVEQHFPSLFDLLLQVYDKHYDLHYHLQQLVETLASNFSQRKARLKKKDKQRLADPLWHKSEQMLGMACYVDLMAGDLAGLLEKIPYFKELGLTYLHLMPLYKSPEGDSDGGYAVSDYRCVNPTLGTTKDLQRLAEALSDEGISLVLDFVFNHTADDHAWAKAARAGDSEYQDYYLMFDDRRMPDQYDATLREIFPSVRRGSFSYLPDIDKWVWTTFNNFQWDLNYGNPAVFRAIVDEMLFLANLGCDSLRLDALAFIWKDLGTVCENRPKAHALIKAFNSCLQIVAPAVVFKSEAIVHPDEVVKYIAPNECQLSYNPLLMALLWNSLATQKTRLITQSLSHRFEINPHCSWVNYVRCHDDIGWTFDDGDAAHLGINGYNHRLFLNQFYTGRFEGSFALGLGFQENPENGDCRVCGSLASLAGLQQALERNSPELIALAIKRILLLNSVILSIGGVPLLYAGDELAMLNDYSFQADPHKVHDARWVNRPLITQEALNLAHQTGTPQYAVNVGLRKLIAARKKHPVFGNASTQILRTGNDHCFAYLRMAENGERLLAICNFSALEQSISADILHNLLPAREVTDLIEHNPFVIDFSKPIKLGAYQVIWLYLKV</sequence>
<reference evidence="3" key="1">
    <citation type="journal article" date="2019" name="Int. J. Syst. Evol. Microbiol.">
        <title>The Global Catalogue of Microorganisms (GCM) 10K type strain sequencing project: providing services to taxonomists for standard genome sequencing and annotation.</title>
        <authorList>
            <consortium name="The Broad Institute Genomics Platform"/>
            <consortium name="The Broad Institute Genome Sequencing Center for Infectious Disease"/>
            <person name="Wu L."/>
            <person name="Ma J."/>
        </authorList>
    </citation>
    <scope>NUCLEOTIDE SEQUENCE [LARGE SCALE GENOMIC DNA]</scope>
    <source>
        <strain evidence="3">KCTC 52237</strain>
    </source>
</reference>
<evidence type="ECO:0000313" key="3">
    <source>
        <dbReference type="Proteomes" id="UP001595555"/>
    </source>
</evidence>
<dbReference type="SUPFAM" id="SSF51011">
    <property type="entry name" value="Glycosyl hydrolase domain"/>
    <property type="match status" value="1"/>
</dbReference>
<keyword evidence="3" id="KW-1185">Reference proteome</keyword>
<organism evidence="2 3">
    <name type="scientific">Cellvibrio fontiphilus</name>
    <dbReference type="NCBI Taxonomy" id="1815559"/>
    <lineage>
        <taxon>Bacteria</taxon>
        <taxon>Pseudomonadati</taxon>
        <taxon>Pseudomonadota</taxon>
        <taxon>Gammaproteobacteria</taxon>
        <taxon>Cellvibrionales</taxon>
        <taxon>Cellvibrionaceae</taxon>
        <taxon>Cellvibrio</taxon>
    </lineage>
</organism>
<dbReference type="Proteomes" id="UP001595555">
    <property type="component" value="Unassembled WGS sequence"/>
</dbReference>
<dbReference type="InterPro" id="IPR045857">
    <property type="entry name" value="O16G_dom_2"/>
</dbReference>
<evidence type="ECO:0000313" key="2">
    <source>
        <dbReference type="EMBL" id="MFC3116179.1"/>
    </source>
</evidence>
<accession>A0ABV7FJ12</accession>
<dbReference type="InterPro" id="IPR017853">
    <property type="entry name" value="GH"/>
</dbReference>
<dbReference type="SMART" id="SM00642">
    <property type="entry name" value="Aamy"/>
    <property type="match status" value="1"/>
</dbReference>
<evidence type="ECO:0000259" key="1">
    <source>
        <dbReference type="SMART" id="SM00642"/>
    </source>
</evidence>
<feature type="domain" description="Glycosyl hydrolase family 13 catalytic" evidence="1">
    <location>
        <begin position="113"/>
        <end position="545"/>
    </location>
</feature>
<dbReference type="RefSeq" id="WP_378119196.1">
    <property type="nucleotide sequence ID" value="NZ_JBHRTF010000004.1"/>
</dbReference>
<proteinExistence type="predicted"/>
<protein>
    <submittedName>
        <fullName evidence="2">Alpha-amylase family protein</fullName>
    </submittedName>
</protein>
<name>A0ABV7FJ12_9GAMM</name>
<dbReference type="EMBL" id="JBHRTF010000004">
    <property type="protein sequence ID" value="MFC3116179.1"/>
    <property type="molecule type" value="Genomic_DNA"/>
</dbReference>
<dbReference type="InterPro" id="IPR006047">
    <property type="entry name" value="GH13_cat_dom"/>
</dbReference>
<dbReference type="SUPFAM" id="SSF51445">
    <property type="entry name" value="(Trans)glycosidases"/>
    <property type="match status" value="1"/>
</dbReference>
<dbReference type="Gene3D" id="3.20.20.80">
    <property type="entry name" value="Glycosidases"/>
    <property type="match status" value="1"/>
</dbReference>
<dbReference type="InterPro" id="IPR013780">
    <property type="entry name" value="Glyco_hydro_b"/>
</dbReference>
<dbReference type="InterPro" id="IPR032091">
    <property type="entry name" value="Malt_amylase-like_C"/>
</dbReference>
<gene>
    <name evidence="2" type="ORF">ACFODX_11470</name>
</gene>